<feature type="compositionally biased region" description="Acidic residues" evidence="2">
    <location>
        <begin position="316"/>
        <end position="326"/>
    </location>
</feature>
<dbReference type="Gene3D" id="3.30.40.10">
    <property type="entry name" value="Zinc/RING finger domain, C3HC4 (zinc finger)"/>
    <property type="match status" value="1"/>
</dbReference>
<protein>
    <recommendedName>
        <fullName evidence="3">RING-type domain-containing protein</fullName>
    </recommendedName>
</protein>
<feature type="domain" description="RING-type" evidence="3">
    <location>
        <begin position="14"/>
        <end position="59"/>
    </location>
</feature>
<proteinExistence type="predicted"/>
<sequence>MSCTSQSGSPSKICVLCSRPFSPDHRSVRTPCGHRFGFRCYHNSRNIYRGIAFPCPVCNKLLRLRNLQPGTRLDTVEGLWAALSVRKDLVRVHVFLEYLNRPPSATGPGDKIRKIQRALATIKTDEDPQNMFRIFPNVSASEAITMPIFLPLLRLDDLNCFVYQKLRIAGNPFLSQLVWDANACLDTVKSDAPVVRLACDHLEAAAQLENDNLFKLLHLFSVLLSQSVAWLGDWEEHPEEWANSAADRYLKELVGGFAAGDPTADFLDRAGGAHFRLWLHQRRDGMPALLAHTGEENEVLTVWTLEDSDPSQLQSVEEDAAEEENPIEQADSIKEDTTNDEGSAEEEKATKKSSVRERQSIYENEPAVREGSAKPEESIESVQRIRWHQGIETFDNTPGAVRRD</sequence>
<evidence type="ECO:0000313" key="5">
    <source>
        <dbReference type="Proteomes" id="UP000799440"/>
    </source>
</evidence>
<evidence type="ECO:0000313" key="4">
    <source>
        <dbReference type="EMBL" id="KAF2744011.1"/>
    </source>
</evidence>
<dbReference type="AlphaFoldDB" id="A0A6A6V3X4"/>
<keyword evidence="1" id="KW-0862">Zinc</keyword>
<gene>
    <name evidence="4" type="ORF">M011DRAFT_461257</name>
</gene>
<evidence type="ECO:0000259" key="3">
    <source>
        <dbReference type="PROSITE" id="PS50089"/>
    </source>
</evidence>
<dbReference type="Proteomes" id="UP000799440">
    <property type="component" value="Unassembled WGS sequence"/>
</dbReference>
<dbReference type="PROSITE" id="PS50089">
    <property type="entry name" value="ZF_RING_2"/>
    <property type="match status" value="1"/>
</dbReference>
<keyword evidence="5" id="KW-1185">Reference proteome</keyword>
<name>A0A6A6V3X4_9PLEO</name>
<keyword evidence="1" id="KW-0479">Metal-binding</keyword>
<dbReference type="InterPro" id="IPR001841">
    <property type="entry name" value="Znf_RING"/>
</dbReference>
<evidence type="ECO:0000256" key="1">
    <source>
        <dbReference type="PROSITE-ProRule" id="PRU00175"/>
    </source>
</evidence>
<feature type="compositionally biased region" description="Basic and acidic residues" evidence="2">
    <location>
        <begin position="345"/>
        <end position="377"/>
    </location>
</feature>
<keyword evidence="1" id="KW-0863">Zinc-finger</keyword>
<reference evidence="4" key="1">
    <citation type="journal article" date="2020" name="Stud. Mycol.">
        <title>101 Dothideomycetes genomes: a test case for predicting lifestyles and emergence of pathogens.</title>
        <authorList>
            <person name="Haridas S."/>
            <person name="Albert R."/>
            <person name="Binder M."/>
            <person name="Bloem J."/>
            <person name="Labutti K."/>
            <person name="Salamov A."/>
            <person name="Andreopoulos B."/>
            <person name="Baker S."/>
            <person name="Barry K."/>
            <person name="Bills G."/>
            <person name="Bluhm B."/>
            <person name="Cannon C."/>
            <person name="Castanera R."/>
            <person name="Culley D."/>
            <person name="Daum C."/>
            <person name="Ezra D."/>
            <person name="Gonzalez J."/>
            <person name="Henrissat B."/>
            <person name="Kuo A."/>
            <person name="Liang C."/>
            <person name="Lipzen A."/>
            <person name="Lutzoni F."/>
            <person name="Magnuson J."/>
            <person name="Mondo S."/>
            <person name="Nolan M."/>
            <person name="Ohm R."/>
            <person name="Pangilinan J."/>
            <person name="Park H.-J."/>
            <person name="Ramirez L."/>
            <person name="Alfaro M."/>
            <person name="Sun H."/>
            <person name="Tritt A."/>
            <person name="Yoshinaga Y."/>
            <person name="Zwiers L.-H."/>
            <person name="Turgeon B."/>
            <person name="Goodwin S."/>
            <person name="Spatafora J."/>
            <person name="Crous P."/>
            <person name="Grigoriev I."/>
        </authorList>
    </citation>
    <scope>NUCLEOTIDE SEQUENCE</scope>
    <source>
        <strain evidence="4">CBS 119925</strain>
    </source>
</reference>
<accession>A0A6A6V3X4</accession>
<dbReference type="EMBL" id="MU006592">
    <property type="protein sequence ID" value="KAF2744011.1"/>
    <property type="molecule type" value="Genomic_DNA"/>
</dbReference>
<dbReference type="InterPro" id="IPR013083">
    <property type="entry name" value="Znf_RING/FYVE/PHD"/>
</dbReference>
<feature type="region of interest" description="Disordered" evidence="2">
    <location>
        <begin position="309"/>
        <end position="404"/>
    </location>
</feature>
<dbReference type="SUPFAM" id="SSF57850">
    <property type="entry name" value="RING/U-box"/>
    <property type="match status" value="1"/>
</dbReference>
<dbReference type="GO" id="GO:0008270">
    <property type="term" value="F:zinc ion binding"/>
    <property type="evidence" value="ECO:0007669"/>
    <property type="project" value="UniProtKB-KW"/>
</dbReference>
<organism evidence="4 5">
    <name type="scientific">Sporormia fimetaria CBS 119925</name>
    <dbReference type="NCBI Taxonomy" id="1340428"/>
    <lineage>
        <taxon>Eukaryota</taxon>
        <taxon>Fungi</taxon>
        <taxon>Dikarya</taxon>
        <taxon>Ascomycota</taxon>
        <taxon>Pezizomycotina</taxon>
        <taxon>Dothideomycetes</taxon>
        <taxon>Pleosporomycetidae</taxon>
        <taxon>Pleosporales</taxon>
        <taxon>Sporormiaceae</taxon>
        <taxon>Sporormia</taxon>
    </lineage>
</organism>
<evidence type="ECO:0000256" key="2">
    <source>
        <dbReference type="SAM" id="MobiDB-lite"/>
    </source>
</evidence>